<feature type="compositionally biased region" description="Acidic residues" evidence="1">
    <location>
        <begin position="55"/>
        <end position="67"/>
    </location>
</feature>
<feature type="compositionally biased region" description="Pro residues" evidence="1">
    <location>
        <begin position="90"/>
        <end position="103"/>
    </location>
</feature>
<sequence>MENETGRDGAEAGSKVEVDEEGSSEEVDRDCTEAGSKVEVDEEGSSEEVNRDGADLQEQDSEEECDDSLPLGWDERSADEDCDEDGDTEAPPPPSFFSPPPPLEKVRKERDRAYSKALEKKGIARGDRHEPIEIFMESFPKNMGWKVKAYSHPRKDFKFTNTFYNTRQVSLKKALEIRSVERSKPPKSDAKEIEHTLLSTSKAPASEVDEDGAFDSIDDFVVYSSGISSSKRIGAGEIMFYDRERAKDEDEVEWPTVGSYVKVNFNLEVGSSTEPCGSKWYYGRIEAVHKDCGVVMIQYDDGELLEEKFPGTDKNDFKVVTKEDYMSQNPREQVKRLQSENAALNKEREEQVERLMSENAVLKRKKDEYKASRKKLKTANLALKDELAELQPLLRNRETEKEEEEQDTERSESENALLQKIIKKQAETIKSLVSLLSDTNKY</sequence>
<dbReference type="AlphaFoldDB" id="A0A9W7AAY1"/>
<feature type="compositionally biased region" description="Acidic residues" evidence="1">
    <location>
        <begin position="77"/>
        <end position="88"/>
    </location>
</feature>
<dbReference type="Proteomes" id="UP001165085">
    <property type="component" value="Unassembled WGS sequence"/>
</dbReference>
<dbReference type="Gene3D" id="2.30.30.140">
    <property type="match status" value="1"/>
</dbReference>
<organism evidence="2 3">
    <name type="scientific">Triparma strigata</name>
    <dbReference type="NCBI Taxonomy" id="1606541"/>
    <lineage>
        <taxon>Eukaryota</taxon>
        <taxon>Sar</taxon>
        <taxon>Stramenopiles</taxon>
        <taxon>Ochrophyta</taxon>
        <taxon>Bolidophyceae</taxon>
        <taxon>Parmales</taxon>
        <taxon>Triparmaceae</taxon>
        <taxon>Triparma</taxon>
    </lineage>
</organism>
<comment type="caution">
    <text evidence="2">The sequence shown here is derived from an EMBL/GenBank/DDBJ whole genome shotgun (WGS) entry which is preliminary data.</text>
</comment>
<gene>
    <name evidence="2" type="ORF">TrST_g96</name>
</gene>
<dbReference type="EMBL" id="BRXY01000095">
    <property type="protein sequence ID" value="GMH64495.1"/>
    <property type="molecule type" value="Genomic_DNA"/>
</dbReference>
<evidence type="ECO:0000313" key="3">
    <source>
        <dbReference type="Proteomes" id="UP001165085"/>
    </source>
</evidence>
<feature type="region of interest" description="Disordered" evidence="1">
    <location>
        <begin position="1"/>
        <end position="112"/>
    </location>
</feature>
<accession>A0A9W7AAY1</accession>
<proteinExistence type="predicted"/>
<feature type="compositionally biased region" description="Basic and acidic residues" evidence="1">
    <location>
        <begin position="29"/>
        <end position="39"/>
    </location>
</feature>
<feature type="region of interest" description="Disordered" evidence="1">
    <location>
        <begin position="392"/>
        <end position="415"/>
    </location>
</feature>
<protein>
    <submittedName>
        <fullName evidence="2">Uncharacterized protein</fullName>
    </submittedName>
</protein>
<feature type="compositionally biased region" description="Basic and acidic residues" evidence="1">
    <location>
        <begin position="1"/>
        <end position="17"/>
    </location>
</feature>
<feature type="compositionally biased region" description="Acidic residues" evidence="1">
    <location>
        <begin position="18"/>
        <end position="28"/>
    </location>
</feature>
<evidence type="ECO:0000313" key="2">
    <source>
        <dbReference type="EMBL" id="GMH64495.1"/>
    </source>
</evidence>
<name>A0A9W7AAY1_9STRA</name>
<reference evidence="3" key="1">
    <citation type="journal article" date="2023" name="Commun. Biol.">
        <title>Genome analysis of Parmales, the sister group of diatoms, reveals the evolutionary specialization of diatoms from phago-mixotrophs to photoautotrophs.</title>
        <authorList>
            <person name="Ban H."/>
            <person name="Sato S."/>
            <person name="Yoshikawa S."/>
            <person name="Yamada K."/>
            <person name="Nakamura Y."/>
            <person name="Ichinomiya M."/>
            <person name="Sato N."/>
            <person name="Blanc-Mathieu R."/>
            <person name="Endo H."/>
            <person name="Kuwata A."/>
            <person name="Ogata H."/>
        </authorList>
    </citation>
    <scope>NUCLEOTIDE SEQUENCE [LARGE SCALE GENOMIC DNA]</scope>
    <source>
        <strain evidence="3">NIES 3701</strain>
    </source>
</reference>
<keyword evidence="3" id="KW-1185">Reference proteome</keyword>
<evidence type="ECO:0000256" key="1">
    <source>
        <dbReference type="SAM" id="MobiDB-lite"/>
    </source>
</evidence>